<proteinExistence type="predicted"/>
<protein>
    <submittedName>
        <fullName evidence="3">DUF4129 domain-containing protein</fullName>
    </submittedName>
</protein>
<dbReference type="RefSeq" id="WP_316003219.1">
    <property type="nucleotide sequence ID" value="NZ_JAWDIT010000001.1"/>
</dbReference>
<dbReference type="Proteomes" id="UP001261125">
    <property type="component" value="Unassembled WGS sequence"/>
</dbReference>
<keyword evidence="1" id="KW-0472">Membrane</keyword>
<comment type="caution">
    <text evidence="3">The sequence shown here is derived from an EMBL/GenBank/DDBJ whole genome shotgun (WGS) entry which is preliminary data.</text>
</comment>
<reference evidence="3 4" key="1">
    <citation type="submission" date="2023-09" db="EMBL/GenBank/DDBJ databases">
        <title>Microbacterium fusihabitans sp. nov., Microbacterium phycihabitans sp. nov., and Microbacterium cervinum sp. nov., isolated from dried seaweeds of beach.</title>
        <authorList>
            <person name="Lee S.D."/>
        </authorList>
    </citation>
    <scope>NUCLEOTIDE SEQUENCE [LARGE SCALE GENOMIC DNA]</scope>
    <source>
        <strain evidence="3 4">KSW2-29</strain>
    </source>
</reference>
<keyword evidence="4" id="KW-1185">Reference proteome</keyword>
<organism evidence="3 4">
    <name type="scientific">Microbacterium phycohabitans</name>
    <dbReference type="NCBI Taxonomy" id="3075993"/>
    <lineage>
        <taxon>Bacteria</taxon>
        <taxon>Bacillati</taxon>
        <taxon>Actinomycetota</taxon>
        <taxon>Actinomycetes</taxon>
        <taxon>Micrococcales</taxon>
        <taxon>Microbacteriaceae</taxon>
        <taxon>Microbacterium</taxon>
    </lineage>
</organism>
<evidence type="ECO:0000259" key="2">
    <source>
        <dbReference type="Pfam" id="PF13559"/>
    </source>
</evidence>
<evidence type="ECO:0000256" key="1">
    <source>
        <dbReference type="SAM" id="Phobius"/>
    </source>
</evidence>
<name>A0ABU3SI68_9MICO</name>
<keyword evidence="1" id="KW-1133">Transmembrane helix</keyword>
<sequence length="218" mass="23411">MSPAALIASVAPLLPDPDQAQEWAERELADPSYQAAEPSVIDRAAQAVVRFLDDLLRIPNTDGWGPAALIVLAALVVAAIVVGILIWGRPRRSVRATPAARALFDDDDTRSADELRAEAEAAARRGAWDDAVMLRFRAVARGLSERGLVDPPPGATVRAFAREAARALPALAEGLETAATTFDDVRYLRRPGTAERYRLVVELDDAAVRTRPSPVSAT</sequence>
<dbReference type="Pfam" id="PF13559">
    <property type="entry name" value="DUF4129"/>
    <property type="match status" value="1"/>
</dbReference>
<gene>
    <name evidence="3" type="ORF">RWH44_01630</name>
</gene>
<evidence type="ECO:0000313" key="3">
    <source>
        <dbReference type="EMBL" id="MDU0344391.1"/>
    </source>
</evidence>
<evidence type="ECO:0000313" key="4">
    <source>
        <dbReference type="Proteomes" id="UP001261125"/>
    </source>
</evidence>
<keyword evidence="1" id="KW-0812">Transmembrane</keyword>
<feature type="transmembrane region" description="Helical" evidence="1">
    <location>
        <begin position="64"/>
        <end position="87"/>
    </location>
</feature>
<accession>A0ABU3SI68</accession>
<dbReference type="InterPro" id="IPR025403">
    <property type="entry name" value="TgpA-like_C"/>
</dbReference>
<feature type="domain" description="Protein-glutamine gamma-glutamyltransferase-like C-terminal" evidence="2">
    <location>
        <begin position="135"/>
        <end position="204"/>
    </location>
</feature>
<dbReference type="EMBL" id="JAWDIT010000001">
    <property type="protein sequence ID" value="MDU0344391.1"/>
    <property type="molecule type" value="Genomic_DNA"/>
</dbReference>